<reference evidence="2" key="1">
    <citation type="submission" date="2020-03" db="EMBL/GenBank/DDBJ databases">
        <title>A high-quality chromosome-level genome assembly of a woody plant with both climbing and erect habits, Rhamnella rubrinervis.</title>
        <authorList>
            <person name="Lu Z."/>
            <person name="Yang Y."/>
            <person name="Zhu X."/>
            <person name="Sun Y."/>
        </authorList>
    </citation>
    <scope>NUCLEOTIDE SEQUENCE</scope>
    <source>
        <strain evidence="2">BYM</strain>
        <tissue evidence="2">Leaf</tissue>
    </source>
</reference>
<feature type="signal peptide" evidence="1">
    <location>
        <begin position="1"/>
        <end position="29"/>
    </location>
</feature>
<evidence type="ECO:0000313" key="3">
    <source>
        <dbReference type="Proteomes" id="UP000796880"/>
    </source>
</evidence>
<evidence type="ECO:0000313" key="2">
    <source>
        <dbReference type="EMBL" id="KAF3444894.1"/>
    </source>
</evidence>
<evidence type="ECO:0000256" key="1">
    <source>
        <dbReference type="SAM" id="SignalP"/>
    </source>
</evidence>
<name>A0A8K0H3D2_9ROSA</name>
<dbReference type="AlphaFoldDB" id="A0A8K0H3D2"/>
<organism evidence="2 3">
    <name type="scientific">Rhamnella rubrinervis</name>
    <dbReference type="NCBI Taxonomy" id="2594499"/>
    <lineage>
        <taxon>Eukaryota</taxon>
        <taxon>Viridiplantae</taxon>
        <taxon>Streptophyta</taxon>
        <taxon>Embryophyta</taxon>
        <taxon>Tracheophyta</taxon>
        <taxon>Spermatophyta</taxon>
        <taxon>Magnoliopsida</taxon>
        <taxon>eudicotyledons</taxon>
        <taxon>Gunneridae</taxon>
        <taxon>Pentapetalae</taxon>
        <taxon>rosids</taxon>
        <taxon>fabids</taxon>
        <taxon>Rosales</taxon>
        <taxon>Rhamnaceae</taxon>
        <taxon>rhamnoid group</taxon>
        <taxon>Rhamneae</taxon>
        <taxon>Rhamnella</taxon>
    </lineage>
</organism>
<dbReference type="EMBL" id="VOIH02000006">
    <property type="protein sequence ID" value="KAF3444894.1"/>
    <property type="molecule type" value="Genomic_DNA"/>
</dbReference>
<sequence length="111" mass="12169">MELATVLKLLVMTIMVILLLLTSHCGAAAAHGTISSMEGNGTTTIDIILVSDQYADLGFRRPNPISLNTANPRFRYTCGVGRYPPCLGLRTNSRNGERCDVYKRDCHQAAR</sequence>
<comment type="caution">
    <text evidence="2">The sequence shown here is derived from an EMBL/GenBank/DDBJ whole genome shotgun (WGS) entry which is preliminary data.</text>
</comment>
<gene>
    <name evidence="2" type="ORF">FNV43_RR14587</name>
</gene>
<protein>
    <submittedName>
        <fullName evidence="2">Uncharacterized protein</fullName>
    </submittedName>
</protein>
<feature type="chain" id="PRO_5035430610" evidence="1">
    <location>
        <begin position="30"/>
        <end position="111"/>
    </location>
</feature>
<dbReference type="Proteomes" id="UP000796880">
    <property type="component" value="Unassembled WGS sequence"/>
</dbReference>
<keyword evidence="3" id="KW-1185">Reference proteome</keyword>
<accession>A0A8K0H3D2</accession>
<keyword evidence="1" id="KW-0732">Signal</keyword>
<proteinExistence type="predicted"/>